<feature type="compositionally biased region" description="Low complexity" evidence="1">
    <location>
        <begin position="119"/>
        <end position="129"/>
    </location>
</feature>
<dbReference type="EMBL" id="CM015719">
    <property type="protein sequence ID" value="KAF3693270.1"/>
    <property type="molecule type" value="Genomic_DNA"/>
</dbReference>
<accession>A0A6G1PSI6</accession>
<gene>
    <name evidence="2" type="ORF">EXN66_Car008946</name>
</gene>
<dbReference type="Proteomes" id="UP000503349">
    <property type="component" value="Chromosome 8"/>
</dbReference>
<dbReference type="AlphaFoldDB" id="A0A6G1PSI6"/>
<keyword evidence="3" id="KW-1185">Reference proteome</keyword>
<protein>
    <submittedName>
        <fullName evidence="2">Uncharacterized protein</fullName>
    </submittedName>
</protein>
<evidence type="ECO:0000313" key="2">
    <source>
        <dbReference type="EMBL" id="KAF3693270.1"/>
    </source>
</evidence>
<evidence type="ECO:0000313" key="3">
    <source>
        <dbReference type="Proteomes" id="UP000503349"/>
    </source>
</evidence>
<evidence type="ECO:0000256" key="1">
    <source>
        <dbReference type="SAM" id="MobiDB-lite"/>
    </source>
</evidence>
<sequence>MRLQQLHSSRATVNKPGTDFNRQVVKIACQLSKSTGPHEGGSTFVTLVMVISETGCMLLIQDYSKVVHAFVVYTEVARPAGNLHTKEAEAHEALTEAPSQRSNCGPSNVNKALTRPAMQQTRRTTLQTRIAKPGFPEVPANEPAGPDDHSTQMSKQPQAHASKRFSRNKTLP</sequence>
<proteinExistence type="predicted"/>
<reference evidence="2 3" key="1">
    <citation type="submission" date="2019-02" db="EMBL/GenBank/DDBJ databases">
        <title>Opniocepnalus argus genome.</title>
        <authorList>
            <person name="Zhou C."/>
            <person name="Xiao S."/>
        </authorList>
    </citation>
    <scope>NUCLEOTIDE SEQUENCE [LARGE SCALE GENOMIC DNA]</scope>
    <source>
        <strain evidence="2">OARG1902GOOAL</strain>
        <tissue evidence="2">Muscle</tissue>
    </source>
</reference>
<name>A0A6G1PSI6_CHAAH</name>
<reference evidence="3" key="2">
    <citation type="submission" date="2019-02" db="EMBL/GenBank/DDBJ databases">
        <title>Opniocepnalus argus Var Kimnra genome.</title>
        <authorList>
            <person name="Zhou C."/>
            <person name="Xiao S."/>
        </authorList>
    </citation>
    <scope>NUCLEOTIDE SEQUENCE [LARGE SCALE GENOMIC DNA]</scope>
</reference>
<organism evidence="2 3">
    <name type="scientific">Channa argus</name>
    <name type="common">Northern snakehead</name>
    <name type="synonym">Ophicephalus argus</name>
    <dbReference type="NCBI Taxonomy" id="215402"/>
    <lineage>
        <taxon>Eukaryota</taxon>
        <taxon>Metazoa</taxon>
        <taxon>Chordata</taxon>
        <taxon>Craniata</taxon>
        <taxon>Vertebrata</taxon>
        <taxon>Euteleostomi</taxon>
        <taxon>Actinopterygii</taxon>
        <taxon>Neopterygii</taxon>
        <taxon>Teleostei</taxon>
        <taxon>Neoteleostei</taxon>
        <taxon>Acanthomorphata</taxon>
        <taxon>Anabantaria</taxon>
        <taxon>Anabantiformes</taxon>
        <taxon>Channoidei</taxon>
        <taxon>Channidae</taxon>
        <taxon>Channa</taxon>
    </lineage>
</organism>
<feature type="compositionally biased region" description="Basic residues" evidence="1">
    <location>
        <begin position="161"/>
        <end position="172"/>
    </location>
</feature>
<feature type="region of interest" description="Disordered" evidence="1">
    <location>
        <begin position="117"/>
        <end position="172"/>
    </location>
</feature>